<feature type="compositionally biased region" description="Low complexity" evidence="1">
    <location>
        <begin position="152"/>
        <end position="171"/>
    </location>
</feature>
<organism evidence="3 4">
    <name type="scientific">Strongyloides papillosus</name>
    <name type="common">Intestinal threadworm</name>
    <dbReference type="NCBI Taxonomy" id="174720"/>
    <lineage>
        <taxon>Eukaryota</taxon>
        <taxon>Metazoa</taxon>
        <taxon>Ecdysozoa</taxon>
        <taxon>Nematoda</taxon>
        <taxon>Chromadorea</taxon>
        <taxon>Rhabditida</taxon>
        <taxon>Tylenchina</taxon>
        <taxon>Panagrolaimomorpha</taxon>
        <taxon>Strongyloidoidea</taxon>
        <taxon>Strongyloididae</taxon>
        <taxon>Strongyloides</taxon>
    </lineage>
</organism>
<keyword evidence="3" id="KW-1185">Reference proteome</keyword>
<dbReference type="WBParaSite" id="SPAL_0000543700.1">
    <property type="protein sequence ID" value="SPAL_0000543700.1"/>
    <property type="gene ID" value="SPAL_0000543700"/>
</dbReference>
<dbReference type="AlphaFoldDB" id="A0A0N5BHJ8"/>
<accession>A0A0N5BHJ8</accession>
<evidence type="ECO:0000313" key="4">
    <source>
        <dbReference type="WBParaSite" id="SPAL_0000543700.1"/>
    </source>
</evidence>
<protein>
    <submittedName>
        <fullName evidence="4">SCP domain-containing protein</fullName>
    </submittedName>
</protein>
<dbReference type="Gene3D" id="3.40.33.10">
    <property type="entry name" value="CAP"/>
    <property type="match status" value="1"/>
</dbReference>
<dbReference type="InterPro" id="IPR001283">
    <property type="entry name" value="CRISP-related"/>
</dbReference>
<dbReference type="Pfam" id="PF00188">
    <property type="entry name" value="CAP"/>
    <property type="match status" value="1"/>
</dbReference>
<proteinExistence type="predicted"/>
<evidence type="ECO:0000259" key="2">
    <source>
        <dbReference type="SMART" id="SM00198"/>
    </source>
</evidence>
<dbReference type="Proteomes" id="UP000046392">
    <property type="component" value="Unplaced"/>
</dbReference>
<dbReference type="SMART" id="SM00198">
    <property type="entry name" value="SCP"/>
    <property type="match status" value="1"/>
</dbReference>
<feature type="compositionally biased region" description="Polar residues" evidence="1">
    <location>
        <begin position="11"/>
        <end position="20"/>
    </location>
</feature>
<name>A0A0N5BHJ8_STREA</name>
<feature type="compositionally biased region" description="Basic residues" evidence="1">
    <location>
        <begin position="53"/>
        <end position="105"/>
    </location>
</feature>
<dbReference type="PRINTS" id="PR01217">
    <property type="entry name" value="PRICHEXTENSN"/>
</dbReference>
<feature type="compositionally biased region" description="Pro residues" evidence="1">
    <location>
        <begin position="135"/>
        <end position="148"/>
    </location>
</feature>
<dbReference type="InterPro" id="IPR035940">
    <property type="entry name" value="CAP_sf"/>
</dbReference>
<evidence type="ECO:0000256" key="1">
    <source>
        <dbReference type="SAM" id="MobiDB-lite"/>
    </source>
</evidence>
<feature type="region of interest" description="Disordered" evidence="1">
    <location>
        <begin position="1"/>
        <end position="171"/>
    </location>
</feature>
<feature type="domain" description="SCP" evidence="2">
    <location>
        <begin position="180"/>
        <end position="308"/>
    </location>
</feature>
<reference evidence="4" key="1">
    <citation type="submission" date="2017-02" db="UniProtKB">
        <authorList>
            <consortium name="WormBaseParasite"/>
        </authorList>
    </citation>
    <scope>IDENTIFICATION</scope>
</reference>
<evidence type="ECO:0000313" key="3">
    <source>
        <dbReference type="Proteomes" id="UP000046392"/>
    </source>
</evidence>
<dbReference type="SUPFAM" id="SSF55797">
    <property type="entry name" value="PR-1-like"/>
    <property type="match status" value="1"/>
</dbReference>
<dbReference type="InterPro" id="IPR014044">
    <property type="entry name" value="CAP_dom"/>
</dbReference>
<feature type="compositionally biased region" description="Basic and acidic residues" evidence="1">
    <location>
        <begin position="1"/>
        <end position="10"/>
    </location>
</feature>
<sequence length="319" mass="36586">MEMIENKGVQREQSSFASKKSNNEDNKRQARIIQGKKFPGINPLGIRPPYPRHPNRRPPTRKPTPRRPPIRRTTPRRPPARRTTPRRPPIRKITPRRPPIRRTTPRKPPNGRPTTKKPGPRPTPPKKTTPKKPPPRPSVRPPVRPPLRPETSKPTNTTTERTTTTTKRTTTTIKSDKYADLKSQLIKDINDLRSKHWAPALTFDQILAERAQKIADKFKEKPSPFIERSDAGLLVDFSRSKKEYGPLIFWTKGSEHINYDNLEDEPVSDFIQLIWVKTTKIGCSISEIDPKGSLLTICLLTPKGNIQGQYDENVHRPIQ</sequence>
<dbReference type="PANTHER" id="PTHR10334">
    <property type="entry name" value="CYSTEINE-RICH SECRETORY PROTEIN-RELATED"/>
    <property type="match status" value="1"/>
</dbReference>